<sequence>MVAFKKTYNINYQELLKMPVKLFLIYLAELNEDTTMAKLMLYRSLDNNQLTKEQLALKNAYRIEGQDSRDEQFESFFNFMKRRIERGK</sequence>
<accession>A0ABY8LV00</accession>
<evidence type="ECO:0000313" key="1">
    <source>
        <dbReference type="EMBL" id="WGI37067.1"/>
    </source>
</evidence>
<name>A0ABY8LV00_9BACT</name>
<reference evidence="1" key="1">
    <citation type="submission" date="2023-04" db="EMBL/GenBank/DDBJ databases">
        <title>Completed genome of Mycoplasma lagogenitalium type strain 12MS.</title>
        <authorList>
            <person name="Spergser J."/>
        </authorList>
    </citation>
    <scope>NUCLEOTIDE SEQUENCE</scope>
    <source>
        <strain evidence="1">12MS</strain>
    </source>
</reference>
<dbReference type="EMBL" id="CP122979">
    <property type="protein sequence ID" value="WGI37067.1"/>
    <property type="molecule type" value="Genomic_DNA"/>
</dbReference>
<dbReference type="Proteomes" id="UP001179842">
    <property type="component" value="Chromosome"/>
</dbReference>
<dbReference type="Pfam" id="PF06854">
    <property type="entry name" value="Phage_Gp15"/>
    <property type="match status" value="1"/>
</dbReference>
<proteinExistence type="predicted"/>
<keyword evidence="2" id="KW-1185">Reference proteome</keyword>
<organism evidence="1 2">
    <name type="scientific">Mesomycoplasma lagogenitalium</name>
    <dbReference type="NCBI Taxonomy" id="171286"/>
    <lineage>
        <taxon>Bacteria</taxon>
        <taxon>Bacillati</taxon>
        <taxon>Mycoplasmatota</taxon>
        <taxon>Mycoplasmoidales</taxon>
        <taxon>Metamycoplasmataceae</taxon>
        <taxon>Mesomycoplasma</taxon>
    </lineage>
</organism>
<gene>
    <name evidence="1" type="ORF">QEG99_03380</name>
</gene>
<dbReference type="InterPro" id="IPR009660">
    <property type="entry name" value="Phage_A500_Gp15"/>
</dbReference>
<protein>
    <submittedName>
        <fullName evidence="1">Gp15 family bacteriophage protein</fullName>
    </submittedName>
</protein>
<evidence type="ECO:0000313" key="2">
    <source>
        <dbReference type="Proteomes" id="UP001179842"/>
    </source>
</evidence>